<dbReference type="InterPro" id="IPR027417">
    <property type="entry name" value="P-loop_NTPase"/>
</dbReference>
<comment type="function">
    <text evidence="1">Catalyzes the reduction of fatty acyl-CoA to fatty alcohols.</text>
</comment>
<keyword evidence="1" id="KW-0560">Oxidoreductase</keyword>
<dbReference type="Pfam" id="PF07993">
    <property type="entry name" value="NAD_binding_4"/>
    <property type="match status" value="1"/>
</dbReference>
<feature type="compositionally biased region" description="Low complexity" evidence="2">
    <location>
        <begin position="1173"/>
        <end position="1184"/>
    </location>
</feature>
<proteinExistence type="inferred from homology"/>
<protein>
    <recommendedName>
        <fullName evidence="1">Fatty acyl-CoA reductase</fullName>
        <ecNumber evidence="1">1.2.1.84</ecNumber>
    </recommendedName>
</protein>
<comment type="catalytic activity">
    <reaction evidence="1">
        <text>a long-chain fatty acyl-CoA + 2 NADPH + 2 H(+) = a long-chain primary fatty alcohol + 2 NADP(+) + CoA</text>
        <dbReference type="Rhea" id="RHEA:52716"/>
        <dbReference type="ChEBI" id="CHEBI:15378"/>
        <dbReference type="ChEBI" id="CHEBI:57287"/>
        <dbReference type="ChEBI" id="CHEBI:57783"/>
        <dbReference type="ChEBI" id="CHEBI:58349"/>
        <dbReference type="ChEBI" id="CHEBI:77396"/>
        <dbReference type="ChEBI" id="CHEBI:83139"/>
        <dbReference type="EC" id="1.2.1.84"/>
    </reaction>
</comment>
<keyword evidence="1" id="KW-0444">Lipid biosynthesis</keyword>
<accession>A0ABY8UF84</accession>
<sequence>MALPELATAAADLLQWLDVTGTTQVLEHVGGCLCAGGQPTSGAAVPVALQVDATALMCDDVELAAAVMNNTGGVASQAETLINQQLARQAAEGAAAAASAAAGAGGLDIDMDSDESPPTVRLSLQLTQEVTHSARYNCPACGSSVDVLAAQQYLPCCTVRKSPACEDLTGRVMVPAQQLWVTALNSAAGPLSYGTSVAPLLVHVPEAAVGCHSLGAVLHIIGHAELIFSSGSTCSIHVHANSLQQVLPHFQWALPPAGCVSVLNSHQQQPLHSSWQLLSTALGFQEQPVDPHLAMALLLSAAGVGGKGQQQQPGAAAEQVSLLVLHDAFAPATPRLLRQAADLLCPQSMAIGAAALAEHITPITTGSGFEGADDAAVRPVFASTLHLANAGIAVADLPTMPAKAKQQLLTALHQRATPLPKGLQQQLPVPLTATCWASTAWQDLPGGAGTADAYVHGHGKQRRQAAAAATAAQAFDLLVADGTMHEDQLFWMLEDLEAPCTQQLAQQAAQQQAAAALRHLLAAAVACQAPVLSAGAQEFLGQYFLVLRQSLGSSGKLSKPVLLATLVRVASAVARLHLRSEVLQQPDASLAVLLMEHTLANKLGKEYQSVLELPADLNPCNGRSLDEQVGLLHDIVATTFRHFCLPQDDDEAAYQYEGQAEDSGKFYPKVLLGADRGLEEEGMNPLSVWQRGGHPPNECPPGCSSYSIKQEFDGAVVFITGASGYIGSVVLEQLLRTTNVAKVYLLLRPRRGQSIQARADALLQGALFHKVRDSTKLLQKVQVMGGDMSLPGLGLSPADRTALLSSVDFIVHCAADIRLEADIQETLTANFEGTRTVLELAAAAGHLKALVHVSSAFVNMNQPRSSIVDEQVYPLKFGTQAVDVEELAQELLTMPKRDANLRADILLRRWKFPNTYTMGKHMSEQLVTRYQAKQQLPVAIVRPSLVSAIAGEPYPGYVGNWAGPIGAGAAMAIGLFDCLESVASQPMGVWDIVPADLVASSIIAAAAAISAGVAASISRATRSGSIAGCAADAAVVLGQPHPFSPAAHAAHAAHVAEQHAGLADGCSADITSTIKVAAVQHALKPIQAAAAGGHKPAAAAGRAMSAASDDTAMYPGGRVSSLADLAAMVDSAGDSSSSSSSSSPKMRSSIPAGRSPQTSKLTQQLLAAVNVASSTEDSNSNSDELASEGLSDGEPRLPLLIVHAATSSTYPLVLMEGWNYNLDFFEAHPPPFRISFGPAPKMGPDFVPTDANVMACRRRVWWKVWAISTLLRMLGKEKEAKKLVVGYDTFCVHNNSKTDRDLVFSTHALVALEAALAPAEAAEFLLVWRPITKRSSSSSSSSSSSGSGKTKQQQHQWAGRSEVQLAPVDGDVIWRRFLHTQMAGIYRMLFGSVPEQRRMLPSAAAAAAAAGQDGQEMQEECFVEHDFRRIK</sequence>
<dbReference type="EC" id="1.2.1.84" evidence="1"/>
<feature type="compositionally biased region" description="Polar residues" evidence="2">
    <location>
        <begin position="1155"/>
        <end position="1165"/>
    </location>
</feature>
<gene>
    <name evidence="4" type="ORF">OEZ85_006006</name>
</gene>
<feature type="domain" description="Thioester reductase (TE)" evidence="3">
    <location>
        <begin position="719"/>
        <end position="1002"/>
    </location>
</feature>
<keyword evidence="5" id="KW-1185">Reference proteome</keyword>
<dbReference type="InterPro" id="IPR026055">
    <property type="entry name" value="FAR"/>
</dbReference>
<evidence type="ECO:0000313" key="4">
    <source>
        <dbReference type="EMBL" id="WIA20156.1"/>
    </source>
</evidence>
<dbReference type="Gene3D" id="3.40.50.720">
    <property type="entry name" value="NAD(P)-binding Rossmann-like Domain"/>
    <property type="match status" value="1"/>
</dbReference>
<reference evidence="4 5" key="1">
    <citation type="submission" date="2023-05" db="EMBL/GenBank/DDBJ databases">
        <title>A 100% complete, gapless, phased diploid assembly of the Scenedesmus obliquus UTEX 3031 genome.</title>
        <authorList>
            <person name="Biondi T.C."/>
            <person name="Hanschen E.R."/>
            <person name="Kwon T."/>
            <person name="Eng W."/>
            <person name="Kruse C.P.S."/>
            <person name="Koehler S.I."/>
            <person name="Kunde Y."/>
            <person name="Gleasner C.D."/>
            <person name="You Mak K.T."/>
            <person name="Polle J."/>
            <person name="Hovde B.T."/>
            <person name="Starkenburg S.R."/>
        </authorList>
    </citation>
    <scope>NUCLEOTIDE SEQUENCE [LARGE SCALE GENOMIC DNA]</scope>
    <source>
        <strain evidence="4 5">DOE0152z</strain>
    </source>
</reference>
<evidence type="ECO:0000256" key="1">
    <source>
        <dbReference type="RuleBase" id="RU363097"/>
    </source>
</evidence>
<keyword evidence="1" id="KW-0521">NADP</keyword>
<dbReference type="Gene3D" id="3.40.50.300">
    <property type="entry name" value="P-loop containing nucleotide triphosphate hydrolases"/>
    <property type="match status" value="1"/>
</dbReference>
<keyword evidence="1" id="KW-0443">Lipid metabolism</keyword>
<name>A0ABY8UF84_TETOB</name>
<feature type="region of interest" description="Disordered" evidence="2">
    <location>
        <begin position="1334"/>
        <end position="1361"/>
    </location>
</feature>
<feature type="region of interest" description="Disordered" evidence="2">
    <location>
        <begin position="1131"/>
        <end position="1190"/>
    </location>
</feature>
<dbReference type="InterPro" id="IPR036291">
    <property type="entry name" value="NAD(P)-bd_dom_sf"/>
</dbReference>
<dbReference type="SUPFAM" id="SSF51735">
    <property type="entry name" value="NAD(P)-binding Rossmann-fold domains"/>
    <property type="match status" value="1"/>
</dbReference>
<evidence type="ECO:0000256" key="2">
    <source>
        <dbReference type="SAM" id="MobiDB-lite"/>
    </source>
</evidence>
<comment type="similarity">
    <text evidence="1">Belongs to the fatty acyl-CoA reductase family.</text>
</comment>
<dbReference type="EMBL" id="CP126218">
    <property type="protein sequence ID" value="WIA20156.1"/>
    <property type="molecule type" value="Genomic_DNA"/>
</dbReference>
<organism evidence="4 5">
    <name type="scientific">Tetradesmus obliquus</name>
    <name type="common">Green alga</name>
    <name type="synonym">Acutodesmus obliquus</name>
    <dbReference type="NCBI Taxonomy" id="3088"/>
    <lineage>
        <taxon>Eukaryota</taxon>
        <taxon>Viridiplantae</taxon>
        <taxon>Chlorophyta</taxon>
        <taxon>core chlorophytes</taxon>
        <taxon>Chlorophyceae</taxon>
        <taxon>CS clade</taxon>
        <taxon>Sphaeropleales</taxon>
        <taxon>Scenedesmaceae</taxon>
        <taxon>Tetradesmus</taxon>
    </lineage>
</organism>
<dbReference type="InterPro" id="IPR013120">
    <property type="entry name" value="FAR_NAD-bd"/>
</dbReference>
<feature type="compositionally biased region" description="Low complexity" evidence="2">
    <location>
        <begin position="1335"/>
        <end position="1348"/>
    </location>
</feature>
<dbReference type="Proteomes" id="UP001244341">
    <property type="component" value="Chromosome 11b"/>
</dbReference>
<dbReference type="PANTHER" id="PTHR11011:SF45">
    <property type="entry name" value="FATTY ACYL-COA REDUCTASE CG8306-RELATED"/>
    <property type="match status" value="1"/>
</dbReference>
<evidence type="ECO:0000313" key="5">
    <source>
        <dbReference type="Proteomes" id="UP001244341"/>
    </source>
</evidence>
<evidence type="ECO:0000259" key="3">
    <source>
        <dbReference type="Pfam" id="PF07993"/>
    </source>
</evidence>
<dbReference type="PANTHER" id="PTHR11011">
    <property type="entry name" value="MALE STERILITY PROTEIN 2-RELATED"/>
    <property type="match status" value="1"/>
</dbReference>